<evidence type="ECO:0000256" key="1">
    <source>
        <dbReference type="SAM" id="MobiDB-lite"/>
    </source>
</evidence>
<evidence type="ECO:0000313" key="2">
    <source>
        <dbReference type="EMBL" id="KAJ9535944.1"/>
    </source>
</evidence>
<gene>
    <name evidence="2" type="ORF">OSB04_un000885</name>
</gene>
<protein>
    <recommendedName>
        <fullName evidence="4">Transposase MuDR plant domain-containing protein</fullName>
    </recommendedName>
</protein>
<dbReference type="PANTHER" id="PTHR31973:SF185">
    <property type="entry name" value="TRANSPOSASE, MUDR, PLANT, MULE TRANSPOSASE DOMAIN-CONTAINING PROTEIN"/>
    <property type="match status" value="1"/>
</dbReference>
<accession>A0AA38S5D0</accession>
<feature type="region of interest" description="Disordered" evidence="1">
    <location>
        <begin position="128"/>
        <end position="160"/>
    </location>
</feature>
<keyword evidence="3" id="KW-1185">Reference proteome</keyword>
<evidence type="ECO:0000313" key="3">
    <source>
        <dbReference type="Proteomes" id="UP001172457"/>
    </source>
</evidence>
<sequence>MSSEIHKVWVKISYGGTWQQQNEEWHFVTEMPVHRLLVPINVTYSRFVRTIERKCGIDPFVFVTRIACMDVGRRGVYILWSDQDLTEFLEDAAKEDDVPTLYVYDDSPMCSGGNVGGDANTEGDANVVETEETQEEEDVEGDEEVEEEEEDPLPGFDNYVFDTSTLDDDETRREAYFVRSFSGNDDFHHMPPFPRTEDVVSTPNRRGRVKENQVFRSKPEMTLALGMKFLEEGFEFKTVRSSNSRYEAVCVHDNCGWCIYATPIGRPEMFQVRKLNDVHTCSRTQMHPAHHQATRRVLAHLLLDKTCDISRTIRGCDIVRDIKTRYKIDISYLQAWRAKWRALCMIEGNPAESFTRLSQYFYNVELNNPDTVTDITTYVTGRFASCFFALGCAINTFRSVIPPSQKI</sequence>
<feature type="compositionally biased region" description="Acidic residues" evidence="1">
    <location>
        <begin position="129"/>
        <end position="152"/>
    </location>
</feature>
<name>A0AA38S5D0_9ASTR</name>
<organism evidence="2 3">
    <name type="scientific">Centaurea solstitialis</name>
    <name type="common">yellow star-thistle</name>
    <dbReference type="NCBI Taxonomy" id="347529"/>
    <lineage>
        <taxon>Eukaryota</taxon>
        <taxon>Viridiplantae</taxon>
        <taxon>Streptophyta</taxon>
        <taxon>Embryophyta</taxon>
        <taxon>Tracheophyta</taxon>
        <taxon>Spermatophyta</taxon>
        <taxon>Magnoliopsida</taxon>
        <taxon>eudicotyledons</taxon>
        <taxon>Gunneridae</taxon>
        <taxon>Pentapetalae</taxon>
        <taxon>asterids</taxon>
        <taxon>campanulids</taxon>
        <taxon>Asterales</taxon>
        <taxon>Asteraceae</taxon>
        <taxon>Carduoideae</taxon>
        <taxon>Cardueae</taxon>
        <taxon>Centaureinae</taxon>
        <taxon>Centaurea</taxon>
    </lineage>
</organism>
<dbReference type="Proteomes" id="UP001172457">
    <property type="component" value="Unassembled WGS sequence"/>
</dbReference>
<dbReference type="PANTHER" id="PTHR31973">
    <property type="entry name" value="POLYPROTEIN, PUTATIVE-RELATED"/>
    <property type="match status" value="1"/>
</dbReference>
<evidence type="ECO:0008006" key="4">
    <source>
        <dbReference type="Google" id="ProtNLM"/>
    </source>
</evidence>
<comment type="caution">
    <text evidence="2">The sequence shown here is derived from an EMBL/GenBank/DDBJ whole genome shotgun (WGS) entry which is preliminary data.</text>
</comment>
<dbReference type="EMBL" id="JARYMX010000090">
    <property type="protein sequence ID" value="KAJ9535944.1"/>
    <property type="molecule type" value="Genomic_DNA"/>
</dbReference>
<proteinExistence type="predicted"/>
<dbReference type="AlphaFoldDB" id="A0AA38S5D0"/>
<reference evidence="2" key="1">
    <citation type="submission" date="2023-03" db="EMBL/GenBank/DDBJ databases">
        <title>Chromosome-scale reference genome and RAD-based genetic map of yellow starthistle (Centaurea solstitialis) reveal putative structural variation and QTLs associated with invader traits.</title>
        <authorList>
            <person name="Reatini B."/>
            <person name="Cang F.A."/>
            <person name="Jiang Q."/>
            <person name="Mckibben M.T.W."/>
            <person name="Barker M.S."/>
            <person name="Rieseberg L.H."/>
            <person name="Dlugosch K.M."/>
        </authorList>
    </citation>
    <scope>NUCLEOTIDE SEQUENCE</scope>
    <source>
        <strain evidence="2">CAN-66</strain>
        <tissue evidence="2">Leaf</tissue>
    </source>
</reference>
<feature type="region of interest" description="Disordered" evidence="1">
    <location>
        <begin position="188"/>
        <end position="208"/>
    </location>
</feature>